<dbReference type="PRINTS" id="PR00297">
    <property type="entry name" value="CHAPERONIN10"/>
</dbReference>
<evidence type="ECO:0000313" key="4">
    <source>
        <dbReference type="Proteomes" id="UP000222542"/>
    </source>
</evidence>
<dbReference type="GO" id="GO:0005739">
    <property type="term" value="C:mitochondrion"/>
    <property type="evidence" value="ECO:0000318"/>
    <property type="project" value="GO_Central"/>
</dbReference>
<gene>
    <name evidence="3" type="ORF">T459_12671</name>
</gene>
<dbReference type="Gene3D" id="2.30.33.40">
    <property type="entry name" value="GroES chaperonin"/>
    <property type="match status" value="1"/>
</dbReference>
<dbReference type="GO" id="GO:0046872">
    <property type="term" value="F:metal ion binding"/>
    <property type="evidence" value="ECO:0000318"/>
    <property type="project" value="GO_Central"/>
</dbReference>
<dbReference type="Proteomes" id="UP000222542">
    <property type="component" value="Unassembled WGS sequence"/>
</dbReference>
<comment type="similarity">
    <text evidence="2">Belongs to the GroES chaperonin family.</text>
</comment>
<dbReference type="AlphaFoldDB" id="A0A2G2ZQG8"/>
<dbReference type="STRING" id="4072.A0A2G2ZQG8"/>
<accession>A0A2G2ZQG8</accession>
<dbReference type="CDD" id="cd00320">
    <property type="entry name" value="cpn10"/>
    <property type="match status" value="1"/>
</dbReference>
<dbReference type="InterPro" id="IPR037124">
    <property type="entry name" value="Chaperonin_GroES_sf"/>
</dbReference>
<dbReference type="Pfam" id="PF00166">
    <property type="entry name" value="Cpn10"/>
    <property type="match status" value="1"/>
</dbReference>
<dbReference type="PANTHER" id="PTHR10772:SF37">
    <property type="entry name" value="GROES-LIKE FAMILY PROTEIN"/>
    <property type="match status" value="1"/>
</dbReference>
<organism evidence="3 4">
    <name type="scientific">Capsicum annuum</name>
    <name type="common">Capsicum pepper</name>
    <dbReference type="NCBI Taxonomy" id="4072"/>
    <lineage>
        <taxon>Eukaryota</taxon>
        <taxon>Viridiplantae</taxon>
        <taxon>Streptophyta</taxon>
        <taxon>Embryophyta</taxon>
        <taxon>Tracheophyta</taxon>
        <taxon>Spermatophyta</taxon>
        <taxon>Magnoliopsida</taxon>
        <taxon>eudicotyledons</taxon>
        <taxon>Gunneridae</taxon>
        <taxon>Pentapetalae</taxon>
        <taxon>asterids</taxon>
        <taxon>lamiids</taxon>
        <taxon>Solanales</taxon>
        <taxon>Solanaceae</taxon>
        <taxon>Solanoideae</taxon>
        <taxon>Capsiceae</taxon>
        <taxon>Capsicum</taxon>
    </lineage>
</organism>
<evidence type="ECO:0000313" key="3">
    <source>
        <dbReference type="EMBL" id="PHT84228.1"/>
    </source>
</evidence>
<dbReference type="SUPFAM" id="SSF50129">
    <property type="entry name" value="GroES-like"/>
    <property type="match status" value="1"/>
</dbReference>
<dbReference type="EMBL" id="AYRZ02000004">
    <property type="protein sequence ID" value="PHT84228.1"/>
    <property type="molecule type" value="Genomic_DNA"/>
</dbReference>
<dbReference type="SMART" id="SM00883">
    <property type="entry name" value="Cpn10"/>
    <property type="match status" value="1"/>
</dbReference>
<dbReference type="InterPro" id="IPR020818">
    <property type="entry name" value="Chaperonin_GroES"/>
</dbReference>
<proteinExistence type="inferred from homology"/>
<dbReference type="InterPro" id="IPR011032">
    <property type="entry name" value="GroES-like_sf"/>
</dbReference>
<dbReference type="PANTHER" id="PTHR10772">
    <property type="entry name" value="10 KDA HEAT SHOCK PROTEIN"/>
    <property type="match status" value="1"/>
</dbReference>
<comment type="caution">
    <text evidence="3">The sequence shown here is derived from an EMBL/GenBank/DDBJ whole genome shotgun (WGS) entry which is preliminary data.</text>
</comment>
<dbReference type="GO" id="GO:0005524">
    <property type="term" value="F:ATP binding"/>
    <property type="evidence" value="ECO:0007669"/>
    <property type="project" value="InterPro"/>
</dbReference>
<dbReference type="GO" id="GO:0051087">
    <property type="term" value="F:protein-folding chaperone binding"/>
    <property type="evidence" value="ECO:0000318"/>
    <property type="project" value="GO_Central"/>
</dbReference>
<keyword evidence="4" id="KW-1185">Reference proteome</keyword>
<sequence length="77" mass="8717">MMFLVVRKYKSCEFQLNSGKVVAVGPGLHDKAGNRIPIAVKKVDTVLLPEYGSTQVMLGEKEFHLYQDEDILRTLHN</sequence>
<name>A0A2G2ZQG8_CAPAN</name>
<keyword evidence="1 2" id="KW-0143">Chaperone</keyword>
<protein>
    <submittedName>
        <fullName evidence="3">10 kDa chaperonin</fullName>
    </submittedName>
</protein>
<dbReference type="GO" id="GO:0044183">
    <property type="term" value="F:protein folding chaperone"/>
    <property type="evidence" value="ECO:0007669"/>
    <property type="project" value="InterPro"/>
</dbReference>
<dbReference type="GO" id="GO:0051082">
    <property type="term" value="F:unfolded protein binding"/>
    <property type="evidence" value="ECO:0000318"/>
    <property type="project" value="GO_Central"/>
</dbReference>
<dbReference type="Gramene" id="PHT84228">
    <property type="protein sequence ID" value="PHT84228"/>
    <property type="gene ID" value="T459_12671"/>
</dbReference>
<reference evidence="3 4" key="1">
    <citation type="journal article" date="2014" name="Nat. Genet.">
        <title>Genome sequence of the hot pepper provides insights into the evolution of pungency in Capsicum species.</title>
        <authorList>
            <person name="Kim S."/>
            <person name="Park M."/>
            <person name="Yeom S.I."/>
            <person name="Kim Y.M."/>
            <person name="Lee J.M."/>
            <person name="Lee H.A."/>
            <person name="Seo E."/>
            <person name="Choi J."/>
            <person name="Cheong K."/>
            <person name="Kim K.T."/>
            <person name="Jung K."/>
            <person name="Lee G.W."/>
            <person name="Oh S.K."/>
            <person name="Bae C."/>
            <person name="Kim S.B."/>
            <person name="Lee H.Y."/>
            <person name="Kim S.Y."/>
            <person name="Kim M.S."/>
            <person name="Kang B.C."/>
            <person name="Jo Y.D."/>
            <person name="Yang H.B."/>
            <person name="Jeong H.J."/>
            <person name="Kang W.H."/>
            <person name="Kwon J.K."/>
            <person name="Shin C."/>
            <person name="Lim J.Y."/>
            <person name="Park J.H."/>
            <person name="Huh J.H."/>
            <person name="Kim J.S."/>
            <person name="Kim B.D."/>
            <person name="Cohen O."/>
            <person name="Paran I."/>
            <person name="Suh M.C."/>
            <person name="Lee S.B."/>
            <person name="Kim Y.K."/>
            <person name="Shin Y."/>
            <person name="Noh S.J."/>
            <person name="Park J."/>
            <person name="Seo Y.S."/>
            <person name="Kwon S.Y."/>
            <person name="Kim H.A."/>
            <person name="Park J.M."/>
            <person name="Kim H.J."/>
            <person name="Choi S.B."/>
            <person name="Bosland P.W."/>
            <person name="Reeves G."/>
            <person name="Jo S.H."/>
            <person name="Lee B.W."/>
            <person name="Cho H.T."/>
            <person name="Choi H.S."/>
            <person name="Lee M.S."/>
            <person name="Yu Y."/>
            <person name="Do Choi Y."/>
            <person name="Park B.S."/>
            <person name="van Deynze A."/>
            <person name="Ashrafi H."/>
            <person name="Hill T."/>
            <person name="Kim W.T."/>
            <person name="Pai H.S."/>
            <person name="Ahn H.K."/>
            <person name="Yeam I."/>
            <person name="Giovannoni J.J."/>
            <person name="Rose J.K."/>
            <person name="Sorensen I."/>
            <person name="Lee S.J."/>
            <person name="Kim R.W."/>
            <person name="Choi I.Y."/>
            <person name="Choi B.S."/>
            <person name="Lim J.S."/>
            <person name="Lee Y.H."/>
            <person name="Choi D."/>
        </authorList>
    </citation>
    <scope>NUCLEOTIDE SEQUENCE [LARGE SCALE GENOMIC DNA]</scope>
    <source>
        <strain evidence="4">cv. CM334</strain>
    </source>
</reference>
<evidence type="ECO:0000256" key="1">
    <source>
        <dbReference type="ARBA" id="ARBA00023186"/>
    </source>
</evidence>
<evidence type="ECO:0000256" key="2">
    <source>
        <dbReference type="RuleBase" id="RU003479"/>
    </source>
</evidence>
<reference evidence="3 4" key="2">
    <citation type="journal article" date="2017" name="Genome Biol.">
        <title>New reference genome sequences of hot pepper reveal the massive evolution of plant disease-resistance genes by retroduplication.</title>
        <authorList>
            <person name="Kim S."/>
            <person name="Park J."/>
            <person name="Yeom S.I."/>
            <person name="Kim Y.M."/>
            <person name="Seo E."/>
            <person name="Kim K.T."/>
            <person name="Kim M.S."/>
            <person name="Lee J.M."/>
            <person name="Cheong K."/>
            <person name="Shin H.S."/>
            <person name="Kim S.B."/>
            <person name="Han K."/>
            <person name="Lee J."/>
            <person name="Park M."/>
            <person name="Lee H.A."/>
            <person name="Lee H.Y."/>
            <person name="Lee Y."/>
            <person name="Oh S."/>
            <person name="Lee J.H."/>
            <person name="Choi E."/>
            <person name="Choi E."/>
            <person name="Lee S.E."/>
            <person name="Jeon J."/>
            <person name="Kim H."/>
            <person name="Choi G."/>
            <person name="Song H."/>
            <person name="Lee J."/>
            <person name="Lee S.C."/>
            <person name="Kwon J.K."/>
            <person name="Lee H.Y."/>
            <person name="Koo N."/>
            <person name="Hong Y."/>
            <person name="Kim R.W."/>
            <person name="Kang W.H."/>
            <person name="Huh J.H."/>
            <person name="Kang B.C."/>
            <person name="Yang T.J."/>
            <person name="Lee Y.H."/>
            <person name="Bennetzen J.L."/>
            <person name="Choi D."/>
        </authorList>
    </citation>
    <scope>NUCLEOTIDE SEQUENCE [LARGE SCALE GENOMIC DNA]</scope>
    <source>
        <strain evidence="4">cv. CM334</strain>
    </source>
</reference>